<keyword evidence="2" id="KW-1185">Reference proteome</keyword>
<comment type="caution">
    <text evidence="1">The sequence shown here is derived from an EMBL/GenBank/DDBJ whole genome shotgun (WGS) entry which is preliminary data.</text>
</comment>
<dbReference type="EMBL" id="CM056806">
    <property type="protein sequence ID" value="KAJ8705124.1"/>
    <property type="molecule type" value="Genomic_DNA"/>
</dbReference>
<proteinExistence type="predicted"/>
<reference evidence="1" key="1">
    <citation type="submission" date="2023-03" db="EMBL/GenBank/DDBJ databases">
        <title>Chromosome-level genomes of two armyworms, Mythimna separata and Mythimna loreyi, provide insights into the biosynthesis and reception of sex pheromones.</title>
        <authorList>
            <person name="Zhao H."/>
        </authorList>
    </citation>
    <scope>NUCLEOTIDE SEQUENCE</scope>
    <source>
        <strain evidence="1">BeijingLab</strain>
    </source>
</reference>
<sequence length="595" mass="67853">MEDLLACRVCLATNVKLYDMYKYKLKNLFEIFSGIQVSPADNYPQYLCSYCCALLLKCEAFRERSRRAHELMKYAEMKSRLLTTSQIHSIAVSHRTGLPLSVSSPEGTTITEVLVKTEDPVADVIFFKEEADFSDEEPLANKVKKKDQDCILEVDLPQKEDEAELNGLDEDGMDYDGSTFNVGSDPELDLPSNDIEVICLTVEEQLKEILDRKNSYNFINSFYKCEHCFKGFIQDGTYKNHMLRHDPSHGKETCPICKTRWPTRRSLKSHTTTAHERKYICKLCGHVSKSSHRAKEHLKWHKGHKFTCKVCGAMFSKSTSHLTHLRLQHPTKFCCEVCGDSFLGEIGLNMHKKKSHRGSENVNLMPQFKCVICEQYFKTVEALNRHCDTYENGVCDGALCSCFQCGENLPTQDALRDHLKTHDVGVKCEQCNRSFAHSRSLSAHYQRAHLGHKRSSRAPHARPVSWVCEVCGKKCISNAALVYHQRTHTGEKPYQCIQCPKKFSIFQRLQIHVRTHTGERPFKCSSCPKAFKHKAALNRHDRVHSGAKPYQCGHCGKSFSQSNSMKLHVRTVHLKLPAPSRSRRGNTLDELQDGS</sequence>
<evidence type="ECO:0000313" key="2">
    <source>
        <dbReference type="Proteomes" id="UP001231649"/>
    </source>
</evidence>
<dbReference type="Proteomes" id="UP001231649">
    <property type="component" value="Chromosome 30"/>
</dbReference>
<accession>A0ACC2Q591</accession>
<protein>
    <submittedName>
        <fullName evidence="1">Uncharacterized protein</fullName>
    </submittedName>
</protein>
<gene>
    <name evidence="1" type="ORF">PYW08_012444</name>
</gene>
<organism evidence="1 2">
    <name type="scientific">Mythimna loreyi</name>
    <dbReference type="NCBI Taxonomy" id="667449"/>
    <lineage>
        <taxon>Eukaryota</taxon>
        <taxon>Metazoa</taxon>
        <taxon>Ecdysozoa</taxon>
        <taxon>Arthropoda</taxon>
        <taxon>Hexapoda</taxon>
        <taxon>Insecta</taxon>
        <taxon>Pterygota</taxon>
        <taxon>Neoptera</taxon>
        <taxon>Endopterygota</taxon>
        <taxon>Lepidoptera</taxon>
        <taxon>Glossata</taxon>
        <taxon>Ditrysia</taxon>
        <taxon>Noctuoidea</taxon>
        <taxon>Noctuidae</taxon>
        <taxon>Noctuinae</taxon>
        <taxon>Hadenini</taxon>
        <taxon>Mythimna</taxon>
    </lineage>
</organism>
<evidence type="ECO:0000313" key="1">
    <source>
        <dbReference type="EMBL" id="KAJ8705124.1"/>
    </source>
</evidence>
<name>A0ACC2Q591_9NEOP</name>